<evidence type="ECO:0000256" key="2">
    <source>
        <dbReference type="ARBA" id="ARBA00022840"/>
    </source>
</evidence>
<dbReference type="PANTHER" id="PTHR47969">
    <property type="entry name" value="CHROMOSOME-ASSOCIATED KINESIN KIF4A-RELATED"/>
    <property type="match status" value="1"/>
</dbReference>
<feature type="transmembrane region" description="Helical" evidence="6">
    <location>
        <begin position="761"/>
        <end position="786"/>
    </location>
</feature>
<gene>
    <name evidence="8" type="ORF">TrCOL_g822</name>
</gene>
<dbReference type="InterPro" id="IPR001202">
    <property type="entry name" value="WW_dom"/>
</dbReference>
<feature type="coiled-coil region" evidence="4">
    <location>
        <begin position="2026"/>
        <end position="2084"/>
    </location>
</feature>
<dbReference type="Proteomes" id="UP001165065">
    <property type="component" value="Unassembled WGS sequence"/>
</dbReference>
<dbReference type="Pfam" id="PF00225">
    <property type="entry name" value="Kinesin"/>
    <property type="match status" value="1"/>
</dbReference>
<keyword evidence="6" id="KW-0812">Transmembrane</keyword>
<dbReference type="InterPro" id="IPR027640">
    <property type="entry name" value="Kinesin-like_fam"/>
</dbReference>
<accession>A0A9W7L7S6</accession>
<keyword evidence="2 3" id="KW-0067">ATP-binding</keyword>
<dbReference type="InterPro" id="IPR027417">
    <property type="entry name" value="P-loop_NTPase"/>
</dbReference>
<feature type="coiled-coil region" evidence="4">
    <location>
        <begin position="1872"/>
        <end position="1986"/>
    </location>
</feature>
<feature type="transmembrane region" description="Helical" evidence="6">
    <location>
        <begin position="642"/>
        <end position="673"/>
    </location>
</feature>
<sequence length="2484" mass="282536">CYYYYNTVTGVSEWEKPLEFFYNEGADPLNNPDGTENKVQKLQVSLPVKRRKPRPSDAPSDQMNHIDPAYGANYIGMWVSEISLIKNSGRVIRSYREKKSLLNKIELQQGKTQSLMALVEEEKRKHESDETQENIKNNPLSAHAAQGRLDEYIKRKNIAMVELDELKRRLNDLQWGISNGSNPKRIKESCGVFVTFEHEESKIRCLDDYRYSTSPIFRHFQPDRLKYHRTNTLTGETDAFPLLVVRAPEPGEIMWENLEFPHSKKKLQRAKSNVITTMLLIVSFLIIFLAYQQQAIFESSLLDFNFCTDDLPSIFWGRYENIPQGLLLERDREKDNGAPDGCPTNEFYIAFANKTIQEWEDASSLPPIHNPANTTHPLMPRDTFDQISSHPLCDTFCHPVSSAETCPVLPTGLPSSYSCTNGVTFDSNNDPHSCSTYRKSDPSVCYCYQRMLEELSSSSLSWSTLSRLKDEEGDVCSTIFVDYVLAKGTAVAATGVIVIVNFALKEIIPRMSSSEHHSSSSGEAKGTFVKVSIAQIVNTGFSTILANAKILSEDSAVAQVLPNFDPEIEDQKHSDFTKEWYASVGVSLTLTMFVNAIAPHLAKMGGSIATPVVAWFKSRRMTSQRELNDLYLGKPFLIETRFAFIVTTVFVSLLFSGGLPILLPFACFTLFLCRWIDRYTLLKDCPQPPAYDERLAKAFRQFMKISFFIHIFVTCYMYGSPDFLSTESIEPGSEDPPVRRLIIAEDTVLHQGYERMFQAHVFPLFVVGVGSLIFTILPSIIPFLSLQNLKTFSKMLNGKEPPKKYYAPGYSSTFHSLLTEEQAASVAATGKIPARDEKNGYRLNKKSKNIVNRVNENGDLLLTWEVAELDGLLHTYDMAKNGRYENEFKFLQTFIENFASLDGDHDLEASENYDTGYNTAYNELYYKHEEDMNQLRLNMVKRVQASDNEAQKLMGKVAANKWIQNIKLKKEEKKVAEVMEDIRSAKITRVGEVFKFNMALNRVKKIAAQREDELIKFHCAGALERMLDEIVVNAGGEEGVGRSTAILEKMLMAKSQSVKQYKTMFERSQLKLAMSSEIGKLKFEAVKKNLMEREAVKDVVGGLVFEVIEREAEEKETKKEGEHCVSLVMEGILGEVCTKAVKETNKLEAPAENDNSMLVQEQCKNVLLGIVVNVVETCLQSSTFDHHQQQKATKHEHDFVALSDAQIRESSKDVVDAMIRKVEEKLKHTPLASAVSVLYQRADTAGEIEVAVNLAMDQLCTKIEMNVARDQYLHMQNCILFENEIKKQQRAERRRKKKQEIAKALHPADFFSSLSVHQGEWMSKSEETLEKTEIIHCVYDMIRDIEQEEEMSKLRKALGEILATKVPNNSRSSSLGLEDDNSSESAAALASLMKENEALTTARSKVMGEVARRGLEKSAATRIQRFWREKRVNVIVVLQRSIRTWLLRRSVTVSAKLRKTIENLDIEKDKREKALLKEEEERAKLSKEIEMNSELRQRLEAATEELEKRETELREETGKRIVLEKEKATKHILEGLLHKEEEKEESEAKMEAARVEFEAKLTSLELERKALEEEKTEAYNKLEDLNVRTKALEENGKNMMQQHEREAAKALRDKLLTEEKLAETTKKMEAVMGKLEETEKAKANDEEKLVIVEREKSGIGARLDETLELLQDKETALLGKIKEINEANVQLIEAQKLSSERAVILREEERLLKESISEVAEFKVKLKIAEENAANMKKRSHELEMRVEQMKVNSDLKHTFDELSSQLQAASKDRETAVQMRIREDERVRARLEEELLAQKMELEEQRKKQLVEIEEARKKDAAAMEDKVSKLTEIVSRLEKEGSPKKGRRGGNGGDNVIEDSSEGEGEIWSAEEYEEQKWAAVKTEKELREKERIIRELEGRLQENSDIAEKHSEMQSQLKRALKKIISMKHKQNQEKEFFKHKLKEVKLEEQEVEGRLDGVEAQVSDLEAELEKTQNIVLVMEEEKEKRESKFKRVMGELREGHREKEKGLRMIEKLKGTIGTLTKLQNEEREKIQRQAKNMKEQIKKGGVVAEKLEEKNFELEKLKAELRKEQTARKLAYNQLQDIQGKIRVFVRCRPLVTGEMEKGARPVVKIVDEASMQVLDGKGKAKEFTFDGVLGPRVDQEAVFKKVAGLVGSVVDGYNVTIFAYGQTGSGKTYTMAGGGNDGDVGIIPRAIKELFNRLKVKEEQYDFTIKCYFVELYVNKLIDLLAGKKEEGEKLEVKLDAKRMVYVKNAKVVEVEEEGDLIDLWAKGEELRNVTSTKMNDRSSRSHSVLSVVVETRSRATGATTTAKMSLIDLAGSERVKKSGVVGEAFKEALSINKSLSVLSDVISALSNENKFVPYRNNKLTQLMQDSLGGNSKTLMIVGVSPSNTEMEETLMSLHYATRARLIQNKSVKGKGSVGGGRREGDEGLLAEKLRRMEKMMEKLQEENSMLEKRALKREVDEKEAKEGEMEEEVTPA</sequence>
<feature type="coiled-coil region" evidence="4">
    <location>
        <begin position="1461"/>
        <end position="1655"/>
    </location>
</feature>
<dbReference type="GO" id="GO:0005524">
    <property type="term" value="F:ATP binding"/>
    <property type="evidence" value="ECO:0007669"/>
    <property type="project" value="UniProtKB-UniRule"/>
</dbReference>
<dbReference type="SMART" id="SM00129">
    <property type="entry name" value="KISc"/>
    <property type="match status" value="1"/>
</dbReference>
<name>A0A9W7L7S6_9STRA</name>
<reference evidence="9" key="1">
    <citation type="journal article" date="2023" name="Commun. Biol.">
        <title>Genome analysis of Parmales, the sister group of diatoms, reveals the evolutionary specialization of diatoms from phago-mixotrophs to photoautotrophs.</title>
        <authorList>
            <person name="Ban H."/>
            <person name="Sato S."/>
            <person name="Yoshikawa S."/>
            <person name="Yamada K."/>
            <person name="Nakamura Y."/>
            <person name="Ichinomiya M."/>
            <person name="Sato N."/>
            <person name="Blanc-Mathieu R."/>
            <person name="Endo H."/>
            <person name="Kuwata A."/>
            <person name="Ogata H."/>
        </authorList>
    </citation>
    <scope>NUCLEOTIDE SEQUENCE [LARGE SCALE GENOMIC DNA]</scope>
</reference>
<dbReference type="GO" id="GO:0003777">
    <property type="term" value="F:microtubule motor activity"/>
    <property type="evidence" value="ECO:0007669"/>
    <property type="project" value="InterPro"/>
</dbReference>
<keyword evidence="6" id="KW-1133">Transmembrane helix</keyword>
<feature type="domain" description="Kinesin motor" evidence="7">
    <location>
        <begin position="2091"/>
        <end position="2414"/>
    </location>
</feature>
<feature type="compositionally biased region" description="Acidic residues" evidence="5">
    <location>
        <begin position="1858"/>
        <end position="1867"/>
    </location>
</feature>
<dbReference type="PANTHER" id="PTHR47969:SF29">
    <property type="entry name" value="KINESIN-LIKE PROTEIN"/>
    <property type="match status" value="1"/>
</dbReference>
<organism evidence="8 9">
    <name type="scientific">Triparma columacea</name>
    <dbReference type="NCBI Taxonomy" id="722753"/>
    <lineage>
        <taxon>Eukaryota</taxon>
        <taxon>Sar</taxon>
        <taxon>Stramenopiles</taxon>
        <taxon>Ochrophyta</taxon>
        <taxon>Bolidophyceae</taxon>
        <taxon>Parmales</taxon>
        <taxon>Triparmaceae</taxon>
        <taxon>Triparma</taxon>
    </lineage>
</organism>
<dbReference type="InterPro" id="IPR001752">
    <property type="entry name" value="Kinesin_motor_dom"/>
</dbReference>
<feature type="region of interest" description="Disordered" evidence="5">
    <location>
        <begin position="2452"/>
        <end position="2484"/>
    </location>
</feature>
<comment type="caution">
    <text evidence="8">The sequence shown here is derived from an EMBL/GenBank/DDBJ whole genome shotgun (WGS) entry which is preliminary data.</text>
</comment>
<evidence type="ECO:0000313" key="9">
    <source>
        <dbReference type="Proteomes" id="UP001165065"/>
    </source>
</evidence>
<dbReference type="PROSITE" id="PS00411">
    <property type="entry name" value="KINESIN_MOTOR_1"/>
    <property type="match status" value="1"/>
</dbReference>
<evidence type="ECO:0000259" key="7">
    <source>
        <dbReference type="PROSITE" id="PS50067"/>
    </source>
</evidence>
<dbReference type="Gene3D" id="3.40.850.10">
    <property type="entry name" value="Kinesin motor domain"/>
    <property type="match status" value="1"/>
</dbReference>
<dbReference type="InterPro" id="IPR036961">
    <property type="entry name" value="Kinesin_motor_dom_sf"/>
</dbReference>
<evidence type="ECO:0000256" key="5">
    <source>
        <dbReference type="SAM" id="MobiDB-lite"/>
    </source>
</evidence>
<dbReference type="GO" id="GO:0007052">
    <property type="term" value="P:mitotic spindle organization"/>
    <property type="evidence" value="ECO:0007669"/>
    <property type="project" value="TreeGrafter"/>
</dbReference>
<evidence type="ECO:0000256" key="6">
    <source>
        <dbReference type="SAM" id="Phobius"/>
    </source>
</evidence>
<feature type="non-terminal residue" evidence="8">
    <location>
        <position position="1"/>
    </location>
</feature>
<feature type="binding site" evidence="3">
    <location>
        <begin position="2172"/>
        <end position="2179"/>
    </location>
    <ligand>
        <name>ATP</name>
        <dbReference type="ChEBI" id="CHEBI:30616"/>
    </ligand>
</feature>
<feature type="compositionally biased region" description="Basic and acidic residues" evidence="5">
    <location>
        <begin position="2452"/>
        <end position="2475"/>
    </location>
</feature>
<feature type="region of interest" description="Disordered" evidence="5">
    <location>
        <begin position="1837"/>
        <end position="1867"/>
    </location>
</feature>
<evidence type="ECO:0000256" key="3">
    <source>
        <dbReference type="PROSITE-ProRule" id="PRU00283"/>
    </source>
</evidence>
<dbReference type="OrthoDB" id="192629at2759"/>
<dbReference type="CDD" id="cd00201">
    <property type="entry name" value="WW"/>
    <property type="match status" value="1"/>
</dbReference>
<dbReference type="GO" id="GO:0008017">
    <property type="term" value="F:microtubule binding"/>
    <property type="evidence" value="ECO:0007669"/>
    <property type="project" value="InterPro"/>
</dbReference>
<feature type="transmembrane region" description="Helical" evidence="6">
    <location>
        <begin position="274"/>
        <end position="291"/>
    </location>
</feature>
<keyword evidence="4" id="KW-0175">Coiled coil</keyword>
<dbReference type="GO" id="GO:0005875">
    <property type="term" value="C:microtubule associated complex"/>
    <property type="evidence" value="ECO:0007669"/>
    <property type="project" value="TreeGrafter"/>
</dbReference>
<keyword evidence="9" id="KW-1185">Reference proteome</keyword>
<dbReference type="SUPFAM" id="SSF52540">
    <property type="entry name" value="P-loop containing nucleoside triphosphate hydrolases"/>
    <property type="match status" value="1"/>
</dbReference>
<dbReference type="InterPro" id="IPR019821">
    <property type="entry name" value="Kinesin_motor_CS"/>
</dbReference>
<dbReference type="GO" id="GO:0007018">
    <property type="term" value="P:microtubule-based movement"/>
    <property type="evidence" value="ECO:0007669"/>
    <property type="project" value="InterPro"/>
</dbReference>
<evidence type="ECO:0000313" key="8">
    <source>
        <dbReference type="EMBL" id="GMI39064.1"/>
    </source>
</evidence>
<feature type="region of interest" description="Disordered" evidence="5">
    <location>
        <begin position="46"/>
        <end position="65"/>
    </location>
</feature>
<evidence type="ECO:0000256" key="1">
    <source>
        <dbReference type="ARBA" id="ARBA00022741"/>
    </source>
</evidence>
<dbReference type="PROSITE" id="PS50067">
    <property type="entry name" value="KINESIN_MOTOR_2"/>
    <property type="match status" value="1"/>
</dbReference>
<keyword evidence="3" id="KW-0505">Motor protein</keyword>
<evidence type="ECO:0000256" key="4">
    <source>
        <dbReference type="SAM" id="Coils"/>
    </source>
</evidence>
<proteinExistence type="inferred from homology"/>
<dbReference type="EMBL" id="BRYA01001107">
    <property type="protein sequence ID" value="GMI39064.1"/>
    <property type="molecule type" value="Genomic_DNA"/>
</dbReference>
<keyword evidence="6" id="KW-0472">Membrane</keyword>
<dbReference type="GO" id="GO:0051231">
    <property type="term" value="P:spindle elongation"/>
    <property type="evidence" value="ECO:0007669"/>
    <property type="project" value="TreeGrafter"/>
</dbReference>
<protein>
    <recommendedName>
        <fullName evidence="7">Kinesin motor domain-containing protein</fullName>
    </recommendedName>
</protein>
<keyword evidence="1 3" id="KW-0547">Nucleotide-binding</keyword>
<dbReference type="PRINTS" id="PR00380">
    <property type="entry name" value="KINESINHEAVY"/>
</dbReference>
<comment type="similarity">
    <text evidence="3">Belongs to the TRAFAC class myosin-kinesin ATPase superfamily. Kinesin family.</text>
</comment>